<dbReference type="AlphaFoldDB" id="A0A975NZA9"/>
<name>A0A975NZA9_9BRAD</name>
<dbReference type="EMBL" id="CP076136">
    <property type="protein sequence ID" value="QWG24052.1"/>
    <property type="molecule type" value="Genomic_DNA"/>
</dbReference>
<reference evidence="1 2" key="1">
    <citation type="submission" date="2021-06" db="EMBL/GenBank/DDBJ databases">
        <title>Bradyrhizobium sp. S2-11-4 Genome sequencing.</title>
        <authorList>
            <person name="Jin L."/>
        </authorList>
    </citation>
    <scope>NUCLEOTIDE SEQUENCE [LARGE SCALE GENOMIC DNA]</scope>
    <source>
        <strain evidence="1 2">S2-11-4</strain>
    </source>
</reference>
<evidence type="ECO:0000313" key="2">
    <source>
        <dbReference type="Proteomes" id="UP000676951"/>
    </source>
</evidence>
<accession>A0A975NZA9</accession>
<proteinExistence type="predicted"/>
<dbReference type="RefSeq" id="WP_215604800.1">
    <property type="nucleotide sequence ID" value="NZ_CP076136.1"/>
</dbReference>
<keyword evidence="2" id="KW-1185">Reference proteome</keyword>
<evidence type="ECO:0000313" key="1">
    <source>
        <dbReference type="EMBL" id="QWG24052.1"/>
    </source>
</evidence>
<sequence>MPRIRRIGQKAPTERADPCHKALVCASAGPGYQTLKNGRNQCGAPAAAFNWASCGPIRFPISSSSACSAFERADHDLEFDHFARLVEFDEVDAPELPFADIGGKFQRGVMGAGLFSGACALREAFEQVHDEG</sequence>
<protein>
    <submittedName>
        <fullName evidence="1">Uncharacterized protein</fullName>
    </submittedName>
</protein>
<gene>
    <name evidence="1" type="ORF">KMZ93_03735</name>
</gene>
<dbReference type="Proteomes" id="UP000676951">
    <property type="component" value="Chromosome"/>
</dbReference>
<organism evidence="1 2">
    <name type="scientific">Bradyrhizobium sediminis</name>
    <dbReference type="NCBI Taxonomy" id="2840469"/>
    <lineage>
        <taxon>Bacteria</taxon>
        <taxon>Pseudomonadati</taxon>
        <taxon>Pseudomonadota</taxon>
        <taxon>Alphaproteobacteria</taxon>
        <taxon>Hyphomicrobiales</taxon>
        <taxon>Nitrobacteraceae</taxon>
        <taxon>Bradyrhizobium</taxon>
    </lineage>
</organism>